<organism evidence="2 3">
    <name type="scientific">Pristionchus mayeri</name>
    <dbReference type="NCBI Taxonomy" id="1317129"/>
    <lineage>
        <taxon>Eukaryota</taxon>
        <taxon>Metazoa</taxon>
        <taxon>Ecdysozoa</taxon>
        <taxon>Nematoda</taxon>
        <taxon>Chromadorea</taxon>
        <taxon>Rhabditida</taxon>
        <taxon>Rhabditina</taxon>
        <taxon>Diplogasteromorpha</taxon>
        <taxon>Diplogasteroidea</taxon>
        <taxon>Neodiplogasteridae</taxon>
        <taxon>Pristionchus</taxon>
    </lineage>
</organism>
<accession>A0AAN5CLR8</accession>
<evidence type="ECO:0000313" key="2">
    <source>
        <dbReference type="EMBL" id="GMR46718.1"/>
    </source>
</evidence>
<feature type="region of interest" description="Disordered" evidence="1">
    <location>
        <begin position="78"/>
        <end position="106"/>
    </location>
</feature>
<dbReference type="EMBL" id="BTRK01000004">
    <property type="protein sequence ID" value="GMR46718.1"/>
    <property type="molecule type" value="Genomic_DNA"/>
</dbReference>
<proteinExistence type="predicted"/>
<evidence type="ECO:0000256" key="1">
    <source>
        <dbReference type="SAM" id="MobiDB-lite"/>
    </source>
</evidence>
<dbReference type="Proteomes" id="UP001328107">
    <property type="component" value="Unassembled WGS sequence"/>
</dbReference>
<comment type="caution">
    <text evidence="2">The sequence shown here is derived from an EMBL/GenBank/DDBJ whole genome shotgun (WGS) entry which is preliminary data.</text>
</comment>
<gene>
    <name evidence="2" type="ORF">PMAYCL1PPCAC_16913</name>
</gene>
<feature type="non-terminal residue" evidence="2">
    <location>
        <position position="1"/>
    </location>
</feature>
<sequence length="132" mass="14621">SSVVVNCENHSEPQRCRNEPIDDQLPPLWNPELHCIFADLNDKIPAHNSSQIGNAPSPGFDVKMIREFGDTEMFRCESNSGQVVAPRKEDDGSNGEEGASEDCAQSRLPRIVDGYKEEGRCPVELCVHAEEP</sequence>
<protein>
    <submittedName>
        <fullName evidence="2">Uncharacterized protein</fullName>
    </submittedName>
</protein>
<keyword evidence="3" id="KW-1185">Reference proteome</keyword>
<name>A0AAN5CLR8_9BILA</name>
<reference evidence="3" key="1">
    <citation type="submission" date="2022-10" db="EMBL/GenBank/DDBJ databases">
        <title>Genome assembly of Pristionchus species.</title>
        <authorList>
            <person name="Yoshida K."/>
            <person name="Sommer R.J."/>
        </authorList>
    </citation>
    <scope>NUCLEOTIDE SEQUENCE [LARGE SCALE GENOMIC DNA]</scope>
    <source>
        <strain evidence="3">RS5460</strain>
    </source>
</reference>
<dbReference type="AlphaFoldDB" id="A0AAN5CLR8"/>
<evidence type="ECO:0000313" key="3">
    <source>
        <dbReference type="Proteomes" id="UP001328107"/>
    </source>
</evidence>